<feature type="compositionally biased region" description="Polar residues" evidence="2">
    <location>
        <begin position="336"/>
        <end position="354"/>
    </location>
</feature>
<gene>
    <name evidence="3" type="ORF">KTH90_16635</name>
</gene>
<evidence type="ECO:0000256" key="1">
    <source>
        <dbReference type="PROSITE-ProRule" id="PRU00339"/>
    </source>
</evidence>
<proteinExistence type="predicted"/>
<sequence length="854" mass="97328">MDKNEYRIKVGKINKLIELKDYTSALEVAETVDWTRVKNARMLCLASEIYRKNGQYEEARELLLQAYEYSPSSRRIVYRLSELSVKLGEIDQAIDYFQEFVQLAPNDTDRFILKYRIYQARGSAIEDQIKILEDYKRHEYDEKWVFELARLYAFAGMTQKCVEECDELILWFSEGEFVTKAMELKKMFKPLTPLQQEKYEAAMISRNAPARVQEPVLEESKEELSLEESVNPDIFRRSAESGRKREDTEEPEEPEEPEEDVPAQKFQLLKKKKKEADAEASAIPAADEPGIELPDLAAEVQRFKAQADAQGVKQTIAESEYRAAEEVTDLGAYIGTDQTEGQLLDQPSENTSRGETTEVSDDFSDTAHHAQDGSQEKPGAQGSRIEEPEGLPSDPFRTLPGRSRVEMAASKKRMKKKIDLEPDFEMTEPVVHHAFDPFKSADSTKMDEEALEEELANNLKEIMGERFEKASEDIVLQAHAAIKESKEKIDQMLNEDYQVQIPDDVKSLLEKYGPDQEEFLQRQEADDIEDLEKELSDAAESTDDGSPESGFGPLVEDNDDAANDLEEKIEDSIPDDIEALVETEARAQLEMKQVREPLALKPLPKEYHDIFNYFIPVRGMRQQLETVLENERNCKKRNGTSITGNILITGEHGTGKTVLAIDVVKAIYQVKNKKDAKVGKITAKSLNNKKVADVMKKIRGGALVIEQAGSMSEKTVNDLDRWMCSMTDESLIVLEDSKEDLYQCLVKNPVFARKFISTIEIPVFNNDELIEFARHYANEIGYSIEEMGILALYNEIGNRQTDDHNVTVAEVKELVDRATDREAKFSIGKFLAGNKRYDDDKRVILKEKHFEEES</sequence>
<name>A0ABS6KAU3_9FIRM</name>
<dbReference type="Gene3D" id="1.25.40.10">
    <property type="entry name" value="Tetratricopeptide repeat domain"/>
    <property type="match status" value="1"/>
</dbReference>
<feature type="compositionally biased region" description="Low complexity" evidence="2">
    <location>
        <begin position="279"/>
        <end position="288"/>
    </location>
</feature>
<feature type="region of interest" description="Disordered" evidence="2">
    <location>
        <begin position="334"/>
        <end position="415"/>
    </location>
</feature>
<dbReference type="Gene3D" id="3.40.50.300">
    <property type="entry name" value="P-loop containing nucleotide triphosphate hydrolases"/>
    <property type="match status" value="1"/>
</dbReference>
<dbReference type="Pfam" id="PF13432">
    <property type="entry name" value="TPR_16"/>
    <property type="match status" value="1"/>
</dbReference>
<feature type="compositionally biased region" description="Acidic residues" evidence="2">
    <location>
        <begin position="248"/>
        <end position="261"/>
    </location>
</feature>
<feature type="region of interest" description="Disordered" evidence="2">
    <location>
        <begin position="215"/>
        <end position="291"/>
    </location>
</feature>
<keyword evidence="4" id="KW-1185">Reference proteome</keyword>
<dbReference type="SUPFAM" id="SSF52540">
    <property type="entry name" value="P-loop containing nucleoside triphosphate hydrolases"/>
    <property type="match status" value="1"/>
</dbReference>
<organism evidence="3 4">
    <name type="scientific">Diplocloster modestus</name>
    <dbReference type="NCBI Taxonomy" id="2850322"/>
    <lineage>
        <taxon>Bacteria</taxon>
        <taxon>Bacillati</taxon>
        <taxon>Bacillota</taxon>
        <taxon>Clostridia</taxon>
        <taxon>Lachnospirales</taxon>
        <taxon>Lachnospiraceae</taxon>
        <taxon>Diplocloster</taxon>
    </lineage>
</organism>
<feature type="repeat" description="TPR" evidence="1">
    <location>
        <begin position="40"/>
        <end position="73"/>
    </location>
</feature>
<feature type="compositionally biased region" description="Basic and acidic residues" evidence="2">
    <location>
        <begin position="234"/>
        <end position="247"/>
    </location>
</feature>
<dbReference type="PROSITE" id="PS50005">
    <property type="entry name" value="TPR"/>
    <property type="match status" value="2"/>
</dbReference>
<feature type="region of interest" description="Disordered" evidence="2">
    <location>
        <begin position="534"/>
        <end position="559"/>
    </location>
</feature>
<protein>
    <submittedName>
        <fullName evidence="3">Tetratricopeptide repeat protein</fullName>
    </submittedName>
</protein>
<dbReference type="InterPro" id="IPR011990">
    <property type="entry name" value="TPR-like_helical_dom_sf"/>
</dbReference>
<reference evidence="3 4" key="1">
    <citation type="submission" date="2021-06" db="EMBL/GenBank/DDBJ databases">
        <title>Description of novel taxa of the family Lachnospiraceae.</title>
        <authorList>
            <person name="Chaplin A.V."/>
            <person name="Sokolova S.R."/>
            <person name="Pikina A.P."/>
            <person name="Korzhanova M."/>
            <person name="Belova V."/>
            <person name="Korostin D."/>
            <person name="Efimov B.A."/>
        </authorList>
    </citation>
    <scope>NUCLEOTIDE SEQUENCE [LARGE SCALE GENOMIC DNA]</scope>
    <source>
        <strain evidence="3 4">ASD4241</strain>
    </source>
</reference>
<evidence type="ECO:0000313" key="3">
    <source>
        <dbReference type="EMBL" id="MBU9727638.1"/>
    </source>
</evidence>
<accession>A0ABS6KAU3</accession>
<evidence type="ECO:0000256" key="2">
    <source>
        <dbReference type="SAM" id="MobiDB-lite"/>
    </source>
</evidence>
<evidence type="ECO:0000313" key="4">
    <source>
        <dbReference type="Proteomes" id="UP001314681"/>
    </source>
</evidence>
<dbReference type="SMART" id="SM00028">
    <property type="entry name" value="TPR"/>
    <property type="match status" value="2"/>
</dbReference>
<dbReference type="RefSeq" id="WP_158351432.1">
    <property type="nucleotide sequence ID" value="NZ_JAHQCX010000012.1"/>
</dbReference>
<feature type="repeat" description="TPR" evidence="1">
    <location>
        <begin position="74"/>
        <end position="107"/>
    </location>
</feature>
<dbReference type="Proteomes" id="UP001314681">
    <property type="component" value="Unassembled WGS sequence"/>
</dbReference>
<dbReference type="EMBL" id="JAHQCX010000012">
    <property type="protein sequence ID" value="MBU9727638.1"/>
    <property type="molecule type" value="Genomic_DNA"/>
</dbReference>
<dbReference type="InterPro" id="IPR027417">
    <property type="entry name" value="P-loop_NTPase"/>
</dbReference>
<dbReference type="SUPFAM" id="SSF48452">
    <property type="entry name" value="TPR-like"/>
    <property type="match status" value="1"/>
</dbReference>
<keyword evidence="1" id="KW-0802">TPR repeat</keyword>
<comment type="caution">
    <text evidence="3">The sequence shown here is derived from an EMBL/GenBank/DDBJ whole genome shotgun (WGS) entry which is preliminary data.</text>
</comment>
<dbReference type="InterPro" id="IPR019734">
    <property type="entry name" value="TPR_rpt"/>
</dbReference>
<feature type="compositionally biased region" description="Basic and acidic residues" evidence="2">
    <location>
        <begin position="365"/>
        <end position="375"/>
    </location>
</feature>